<name>A0ABT8W5Z5_9FLAO</name>
<organism evidence="2 3">
    <name type="scientific">Flavivirga aquimarina</name>
    <dbReference type="NCBI Taxonomy" id="2027862"/>
    <lineage>
        <taxon>Bacteria</taxon>
        <taxon>Pseudomonadati</taxon>
        <taxon>Bacteroidota</taxon>
        <taxon>Flavobacteriia</taxon>
        <taxon>Flavobacteriales</taxon>
        <taxon>Flavobacteriaceae</taxon>
        <taxon>Flavivirga</taxon>
    </lineage>
</organism>
<accession>A0ABT8W5Z5</accession>
<dbReference type="EMBL" id="JAUOEK010000036">
    <property type="protein sequence ID" value="MDO5968526.1"/>
    <property type="molecule type" value="Genomic_DNA"/>
</dbReference>
<evidence type="ECO:0000313" key="2">
    <source>
        <dbReference type="EMBL" id="MDO5968526.1"/>
    </source>
</evidence>
<dbReference type="RefSeq" id="WP_303276207.1">
    <property type="nucleotide sequence ID" value="NZ_JAUOEK010000036.1"/>
</dbReference>
<dbReference type="Pfam" id="PF13308">
    <property type="entry name" value="YARHG"/>
    <property type="match status" value="1"/>
</dbReference>
<feature type="domain" description="YARHG" evidence="1">
    <location>
        <begin position="197"/>
        <end position="280"/>
    </location>
</feature>
<proteinExistence type="predicted"/>
<evidence type="ECO:0000259" key="1">
    <source>
        <dbReference type="SMART" id="SM01324"/>
    </source>
</evidence>
<keyword evidence="3" id="KW-1185">Reference proteome</keyword>
<reference evidence="2" key="1">
    <citation type="submission" date="2023-07" db="EMBL/GenBank/DDBJ databases">
        <title>Two novel species in the genus Flavivirga.</title>
        <authorList>
            <person name="Kwon K."/>
        </authorList>
    </citation>
    <scope>NUCLEOTIDE SEQUENCE</scope>
    <source>
        <strain evidence="2">KCTC 52353</strain>
    </source>
</reference>
<dbReference type="SMART" id="SM01324">
    <property type="entry name" value="YARHG"/>
    <property type="match status" value="1"/>
</dbReference>
<protein>
    <submittedName>
        <fullName evidence="2">YARHG domain-containing protein</fullName>
    </submittedName>
</protein>
<evidence type="ECO:0000313" key="3">
    <source>
        <dbReference type="Proteomes" id="UP001176883"/>
    </source>
</evidence>
<comment type="caution">
    <text evidence="2">The sequence shown here is derived from an EMBL/GenBank/DDBJ whole genome shotgun (WGS) entry which is preliminary data.</text>
</comment>
<dbReference type="Gene3D" id="1.20.58.1690">
    <property type="match status" value="1"/>
</dbReference>
<dbReference type="InterPro" id="IPR038434">
    <property type="entry name" value="YARHG_sf"/>
</dbReference>
<sequence>MMNLKYIFLAIVLIFSLSISGQEKDRNYTEFKRMTQVIKNNKRPSKELISKYSGFVKTPNEGAPTFFKEDISRFLYINDSIIGMIIQTSTGVSMSEYVKFFSVKHQTLSGLELSEGSDHPQDIPEYSFQEYKIFDNKLIETKLVSWILIDNSCVDSYGSYKEGYEFGDCTRNDIVYKYYIIPDNGIVKQIQLDTLNNQVRKYGFASSKLLTKEDLSQYSKKELRLIRNEIFANKGYIFRSKDLKEYFDSQGWYSPLSDNANDKINIIERKNISLIKSFEDY</sequence>
<dbReference type="Proteomes" id="UP001176883">
    <property type="component" value="Unassembled WGS sequence"/>
</dbReference>
<dbReference type="InterPro" id="IPR025582">
    <property type="entry name" value="YARHG_dom"/>
</dbReference>
<gene>
    <name evidence="2" type="ORF">Q4Q35_01785</name>
</gene>